<feature type="domain" description="Trypanosome variant surface glycoprotein B-type N-terminal" evidence="11">
    <location>
        <begin position="19"/>
        <end position="369"/>
    </location>
</feature>
<comment type="subcellular location">
    <subcellularLocation>
        <location evidence="2">Cell membrane</location>
        <topology evidence="2">Lipid-anchor</topology>
        <topology evidence="2">GPI-anchor</topology>
    </subcellularLocation>
</comment>
<accession>M4TDW7</accession>
<evidence type="ECO:0000259" key="10">
    <source>
        <dbReference type="Pfam" id="PF10659"/>
    </source>
</evidence>
<evidence type="ECO:0000256" key="6">
    <source>
        <dbReference type="ARBA" id="ARBA00023136"/>
    </source>
</evidence>
<keyword evidence="3" id="KW-1003">Cell membrane</keyword>
<comment type="function">
    <text evidence="1">VSG forms a coat on the surface of the parasite. The trypanosome evades the immune response of the host by expressing a series of antigenically distinct VSGs from an estimated 1000 VSG genes.</text>
</comment>
<feature type="compositionally biased region" description="Polar residues" evidence="9">
    <location>
        <begin position="386"/>
        <end position="400"/>
    </location>
</feature>
<keyword evidence="7" id="KW-0325">Glycoprotein</keyword>
<sequence length="539" mass="57406">MLAKHSSAIDCFFLITDYAAATTALEKSSASGFKAICQLINLATQDAHASESSQIDDSIESTLALFNLTISAPKALQELTAADPATAAIERDGSAAKLHCAGEAKERCLKAATRAKDNGKSKEQRSLEKAAAHPQILEAINATLMPIDTAVRELKAEKRSAQPMEVNKLLLQALGTKPDGISELKLTKWSSDRATSCGKPNADTAGTVVGDNLATDIVCLCASDGTNTGNKACGTKADGPTVQFTAVSNDLKAAWKGLASECKTQFPTLPLTASNLKAAIRHFEIEVARPQGTDDVLTNTLGFIKGAGSTGCSGGGNGNDGSCVYYGREPTDKGPLRPACVTPLTSASVALQQAEQAQARSFSLSQKLKTLNDKLTSLILFGSSIRSSQRQPTNQPSTGHATEIDAQKAAKKECEQHKSNKTTCESTGKCKWNGRDSEDKGECTVDESKVKEQTNTAGTGETANAGPNCASHNDKTNCEKQNVGKDKPVCGWRKGKDNEDDKDTEKCRNGSFLSNKKFALIDAFFMRLLVFFKNSKRFF</sequence>
<evidence type="ECO:0000313" key="12">
    <source>
        <dbReference type="EMBL" id="AGH61245.1"/>
    </source>
</evidence>
<dbReference type="InterPro" id="IPR019609">
    <property type="entry name" value="Variant_surf_glycoprt_trypan_C"/>
</dbReference>
<feature type="region of interest" description="Disordered" evidence="9">
    <location>
        <begin position="386"/>
        <end position="418"/>
    </location>
</feature>
<dbReference type="AlphaFoldDB" id="M4TDW7"/>
<keyword evidence="4" id="KW-0336">GPI-anchor</keyword>
<dbReference type="GO" id="GO:0005886">
    <property type="term" value="C:plasma membrane"/>
    <property type="evidence" value="ECO:0007669"/>
    <property type="project" value="UniProtKB-SubCell"/>
</dbReference>
<dbReference type="Pfam" id="PF13206">
    <property type="entry name" value="VSG_B"/>
    <property type="match status" value="1"/>
</dbReference>
<feature type="compositionally biased region" description="Basic and acidic residues" evidence="9">
    <location>
        <begin position="439"/>
        <end position="452"/>
    </location>
</feature>
<organism evidence="12">
    <name type="scientific">Trypanosoma brucei</name>
    <dbReference type="NCBI Taxonomy" id="5691"/>
    <lineage>
        <taxon>Eukaryota</taxon>
        <taxon>Discoba</taxon>
        <taxon>Euglenozoa</taxon>
        <taxon>Kinetoplastea</taxon>
        <taxon>Metakinetoplastina</taxon>
        <taxon>Trypanosomatida</taxon>
        <taxon>Trypanosomatidae</taxon>
        <taxon>Trypanosoma</taxon>
    </lineage>
</organism>
<evidence type="ECO:0000256" key="3">
    <source>
        <dbReference type="ARBA" id="ARBA00022475"/>
    </source>
</evidence>
<name>M4TDW7_9TRYP</name>
<evidence type="ECO:0000256" key="1">
    <source>
        <dbReference type="ARBA" id="ARBA00002523"/>
    </source>
</evidence>
<evidence type="ECO:0000256" key="5">
    <source>
        <dbReference type="ARBA" id="ARBA00022729"/>
    </source>
</evidence>
<evidence type="ECO:0000256" key="7">
    <source>
        <dbReference type="ARBA" id="ARBA00023180"/>
    </source>
</evidence>
<protein>
    <submittedName>
        <fullName evidence="12">Variant surface glycoprotein 791</fullName>
    </submittedName>
</protein>
<dbReference type="InterPro" id="IPR025932">
    <property type="entry name" value="Trypano_VSG_B_N_dom"/>
</dbReference>
<keyword evidence="6" id="KW-0472">Membrane</keyword>
<feature type="compositionally biased region" description="Low complexity" evidence="9">
    <location>
        <begin position="454"/>
        <end position="468"/>
    </location>
</feature>
<dbReference type="GO" id="GO:0098552">
    <property type="term" value="C:side of membrane"/>
    <property type="evidence" value="ECO:0007669"/>
    <property type="project" value="UniProtKB-KW"/>
</dbReference>
<proteinExistence type="predicted"/>
<reference evidence="12" key="2">
    <citation type="journal article" date="2014" name="Mol. Biochem. Parasitol.">
        <title>Capturing the variant surface glycoprotein repertoire (the VSGnome) of Trypanosoma brucei Lister 427.</title>
        <authorList>
            <person name="Cross G.A."/>
            <person name="Kim H.S."/>
            <person name="Wickstead B."/>
        </authorList>
    </citation>
    <scope>NUCLEOTIDE SEQUENCE</scope>
    <source>
        <strain evidence="12">Lister 427</strain>
    </source>
</reference>
<evidence type="ECO:0000256" key="8">
    <source>
        <dbReference type="ARBA" id="ARBA00023288"/>
    </source>
</evidence>
<evidence type="ECO:0000256" key="2">
    <source>
        <dbReference type="ARBA" id="ARBA00004609"/>
    </source>
</evidence>
<dbReference type="Pfam" id="PF10659">
    <property type="entry name" value="Trypan_glycop_C"/>
    <property type="match status" value="1"/>
</dbReference>
<evidence type="ECO:0000259" key="11">
    <source>
        <dbReference type="Pfam" id="PF13206"/>
    </source>
</evidence>
<dbReference type="VEuPathDB" id="TriTrypDB:Tb11.v5.0926"/>
<feature type="domain" description="Trypanosome variant surface glycoprotein C-terminal" evidence="10">
    <location>
        <begin position="414"/>
        <end position="529"/>
    </location>
</feature>
<dbReference type="VEuPathDB" id="TriTrypDB:Tb427_000709800"/>
<dbReference type="EMBL" id="KC613814">
    <property type="protein sequence ID" value="AGH61245.1"/>
    <property type="molecule type" value="Genomic_DNA"/>
</dbReference>
<feature type="region of interest" description="Disordered" evidence="9">
    <location>
        <begin position="439"/>
        <end position="468"/>
    </location>
</feature>
<keyword evidence="8" id="KW-0449">Lipoprotein</keyword>
<feature type="compositionally biased region" description="Basic and acidic residues" evidence="9">
    <location>
        <begin position="402"/>
        <end position="418"/>
    </location>
</feature>
<evidence type="ECO:0000256" key="9">
    <source>
        <dbReference type="SAM" id="MobiDB-lite"/>
    </source>
</evidence>
<reference evidence="12" key="1">
    <citation type="submission" date="2013-02" db="EMBL/GenBank/DDBJ databases">
        <authorList>
            <person name="Cross G.A.M."/>
            <person name="Kim H.-S."/>
            <person name="Wickstead B."/>
        </authorList>
    </citation>
    <scope>NUCLEOTIDE SEQUENCE</scope>
    <source>
        <strain evidence="12">Lister 427</strain>
    </source>
</reference>
<evidence type="ECO:0000256" key="4">
    <source>
        <dbReference type="ARBA" id="ARBA00022622"/>
    </source>
</evidence>
<keyword evidence="5" id="KW-0732">Signal</keyword>